<dbReference type="Proteomes" id="UP001519460">
    <property type="component" value="Unassembled WGS sequence"/>
</dbReference>
<keyword evidence="2" id="KW-1185">Reference proteome</keyword>
<accession>A0ABD0JVY2</accession>
<reference evidence="1 2" key="1">
    <citation type="journal article" date="2023" name="Sci. Data">
        <title>Genome assembly of the Korean intertidal mud-creeper Batillaria attramentaria.</title>
        <authorList>
            <person name="Patra A.K."/>
            <person name="Ho P.T."/>
            <person name="Jun S."/>
            <person name="Lee S.J."/>
            <person name="Kim Y."/>
            <person name="Won Y.J."/>
        </authorList>
    </citation>
    <scope>NUCLEOTIDE SEQUENCE [LARGE SCALE GENOMIC DNA]</scope>
    <source>
        <strain evidence="1">Wonlab-2016</strain>
    </source>
</reference>
<protein>
    <submittedName>
        <fullName evidence="1">Uncharacterized protein</fullName>
    </submittedName>
</protein>
<dbReference type="AlphaFoldDB" id="A0ABD0JVY2"/>
<organism evidence="1 2">
    <name type="scientific">Batillaria attramentaria</name>
    <dbReference type="NCBI Taxonomy" id="370345"/>
    <lineage>
        <taxon>Eukaryota</taxon>
        <taxon>Metazoa</taxon>
        <taxon>Spiralia</taxon>
        <taxon>Lophotrochozoa</taxon>
        <taxon>Mollusca</taxon>
        <taxon>Gastropoda</taxon>
        <taxon>Caenogastropoda</taxon>
        <taxon>Sorbeoconcha</taxon>
        <taxon>Cerithioidea</taxon>
        <taxon>Batillariidae</taxon>
        <taxon>Batillaria</taxon>
    </lineage>
</organism>
<name>A0ABD0JVY2_9CAEN</name>
<comment type="caution">
    <text evidence="1">The sequence shown here is derived from an EMBL/GenBank/DDBJ whole genome shotgun (WGS) entry which is preliminary data.</text>
</comment>
<gene>
    <name evidence="1" type="ORF">BaRGS_00029570</name>
</gene>
<evidence type="ECO:0000313" key="2">
    <source>
        <dbReference type="Proteomes" id="UP001519460"/>
    </source>
</evidence>
<dbReference type="EMBL" id="JACVVK020000308">
    <property type="protein sequence ID" value="KAK7479226.1"/>
    <property type="molecule type" value="Genomic_DNA"/>
</dbReference>
<proteinExistence type="predicted"/>
<sequence>MASYRPSGPTKRQKVTTDEKGFAAAKLKKLHDTVLKWGYFGAILSVDSDTSDYIIDGDIYPWHVADWLMDEQFE</sequence>
<evidence type="ECO:0000313" key="1">
    <source>
        <dbReference type="EMBL" id="KAK7479226.1"/>
    </source>
</evidence>